<protein>
    <submittedName>
        <fullName evidence="2">Uncharacterized protein</fullName>
    </submittedName>
</protein>
<gene>
    <name evidence="2" type="ORF">DFP72DRAFT_944116</name>
</gene>
<name>A0A8H6H8H5_9AGAR</name>
<feature type="region of interest" description="Disordered" evidence="1">
    <location>
        <begin position="1"/>
        <end position="23"/>
    </location>
</feature>
<dbReference type="Proteomes" id="UP000521943">
    <property type="component" value="Unassembled WGS sequence"/>
</dbReference>
<dbReference type="EMBL" id="JACGCI010000245">
    <property type="protein sequence ID" value="KAF6741432.1"/>
    <property type="molecule type" value="Genomic_DNA"/>
</dbReference>
<organism evidence="2 3">
    <name type="scientific">Ephemerocybe angulata</name>
    <dbReference type="NCBI Taxonomy" id="980116"/>
    <lineage>
        <taxon>Eukaryota</taxon>
        <taxon>Fungi</taxon>
        <taxon>Dikarya</taxon>
        <taxon>Basidiomycota</taxon>
        <taxon>Agaricomycotina</taxon>
        <taxon>Agaricomycetes</taxon>
        <taxon>Agaricomycetidae</taxon>
        <taxon>Agaricales</taxon>
        <taxon>Agaricineae</taxon>
        <taxon>Psathyrellaceae</taxon>
        <taxon>Ephemerocybe</taxon>
    </lineage>
</organism>
<dbReference type="AlphaFoldDB" id="A0A8H6H8H5"/>
<keyword evidence="3" id="KW-1185">Reference proteome</keyword>
<comment type="caution">
    <text evidence="2">The sequence shown here is derived from an EMBL/GenBank/DDBJ whole genome shotgun (WGS) entry which is preliminary data.</text>
</comment>
<evidence type="ECO:0000313" key="2">
    <source>
        <dbReference type="EMBL" id="KAF6741432.1"/>
    </source>
</evidence>
<feature type="non-terminal residue" evidence="2">
    <location>
        <position position="430"/>
    </location>
</feature>
<evidence type="ECO:0000256" key="1">
    <source>
        <dbReference type="SAM" id="MobiDB-lite"/>
    </source>
</evidence>
<evidence type="ECO:0000313" key="3">
    <source>
        <dbReference type="Proteomes" id="UP000521943"/>
    </source>
</evidence>
<accession>A0A8H6H8H5</accession>
<proteinExistence type="predicted"/>
<reference evidence="2 3" key="1">
    <citation type="submission" date="2020-07" db="EMBL/GenBank/DDBJ databases">
        <title>Comparative genomics of pyrophilous fungi reveals a link between fire events and developmental genes.</title>
        <authorList>
            <consortium name="DOE Joint Genome Institute"/>
            <person name="Steindorff A.S."/>
            <person name="Carver A."/>
            <person name="Calhoun S."/>
            <person name="Stillman K."/>
            <person name="Liu H."/>
            <person name="Lipzen A."/>
            <person name="Pangilinan J."/>
            <person name="Labutti K."/>
            <person name="Bruns T.D."/>
            <person name="Grigoriev I.V."/>
        </authorList>
    </citation>
    <scope>NUCLEOTIDE SEQUENCE [LARGE SCALE GENOMIC DNA]</scope>
    <source>
        <strain evidence="2 3">CBS 144469</strain>
    </source>
</reference>
<sequence>MGSQNPRAAHRAPPPPSIMQGPAPSPPIVKVPLIARLSAAMNIVAPLPPPPSILEDRWPLVPPPFLPAPPGPKLTIPALPQEILDKITDTVSYQYNDMQALKNLALVSQNHFLQRCRRHIFRRLRIDNSLSPGTKNALLSPKLVNVQINGFRCFPVRLIHSVTRLRSLHIGNNVSFSEENTSERPKKPWYPASLKCQHQSMSSIDRLLRSCSYTVYANLVNLQLRVMSLEGHTNALSILDNVSQNTALEIIPTDFVLQCYEELVSSGRTIPSLKSLRYINLELDLHQRRRNRTLLVPRYHSKHAHLTALQKPPALITVIDISFSWETPQGLSRASPHEGPGVIDGKRGWNEIDNAISNPALFPKLQALCMVPRFGFPDTDVFSRENWMLPLELNRTAIKAAFPRRRIYEGIVSQREGNLSMLSEVLLVER</sequence>
<feature type="compositionally biased region" description="Pro residues" evidence="1">
    <location>
        <begin position="12"/>
        <end position="23"/>
    </location>
</feature>